<dbReference type="Gene3D" id="3.40.250.10">
    <property type="entry name" value="Rhodanese-like domain"/>
    <property type="match status" value="2"/>
</dbReference>
<dbReference type="PROSITE" id="PS50206">
    <property type="entry name" value="RHODANESE_3"/>
    <property type="match status" value="2"/>
</dbReference>
<protein>
    <recommendedName>
        <fullName evidence="2">Rhodanese domain-containing protein</fullName>
    </recommendedName>
</protein>
<name>A0A381SD26_9ZZZZ</name>
<feature type="domain" description="Rhodanese" evidence="2">
    <location>
        <begin position="18"/>
        <end position="126"/>
    </location>
</feature>
<dbReference type="InterPro" id="IPR001307">
    <property type="entry name" value="Thiosulphate_STrfase_CS"/>
</dbReference>
<evidence type="ECO:0000313" key="3">
    <source>
        <dbReference type="EMBL" id="SVA00177.1"/>
    </source>
</evidence>
<dbReference type="GO" id="GO:0004792">
    <property type="term" value="F:thiosulfate-cyanide sulfurtransferase activity"/>
    <property type="evidence" value="ECO:0007669"/>
    <property type="project" value="InterPro"/>
</dbReference>
<dbReference type="CDD" id="cd01449">
    <property type="entry name" value="TST_Repeat_2"/>
    <property type="match status" value="1"/>
</dbReference>
<gene>
    <name evidence="3" type="ORF">METZ01_LOCUS53031</name>
</gene>
<organism evidence="3">
    <name type="scientific">marine metagenome</name>
    <dbReference type="NCBI Taxonomy" id="408172"/>
    <lineage>
        <taxon>unclassified sequences</taxon>
        <taxon>metagenomes</taxon>
        <taxon>ecological metagenomes</taxon>
    </lineage>
</organism>
<dbReference type="SMART" id="SM00450">
    <property type="entry name" value="RHOD"/>
    <property type="match status" value="2"/>
</dbReference>
<dbReference type="EMBL" id="UINC01002774">
    <property type="protein sequence ID" value="SVA00177.1"/>
    <property type="molecule type" value="Genomic_DNA"/>
</dbReference>
<dbReference type="SUPFAM" id="SSF52821">
    <property type="entry name" value="Rhodanese/Cell cycle control phosphatase"/>
    <property type="match status" value="2"/>
</dbReference>
<keyword evidence="1" id="KW-0677">Repeat</keyword>
<feature type="domain" description="Rhodanese" evidence="2">
    <location>
        <begin position="156"/>
        <end position="269"/>
    </location>
</feature>
<dbReference type="CDD" id="cd01448">
    <property type="entry name" value="TST_Repeat_1"/>
    <property type="match status" value="1"/>
</dbReference>
<dbReference type="PANTHER" id="PTHR43855">
    <property type="entry name" value="THIOSULFATE SULFURTRANSFERASE"/>
    <property type="match status" value="1"/>
</dbReference>
<dbReference type="InterPro" id="IPR051126">
    <property type="entry name" value="Thiosulfate_sulfurtransferase"/>
</dbReference>
<evidence type="ECO:0000259" key="2">
    <source>
        <dbReference type="PROSITE" id="PS50206"/>
    </source>
</evidence>
<dbReference type="PROSITE" id="PS00683">
    <property type="entry name" value="RHODANESE_2"/>
    <property type="match status" value="1"/>
</dbReference>
<proteinExistence type="predicted"/>
<dbReference type="Pfam" id="PF00581">
    <property type="entry name" value="Rhodanese"/>
    <property type="match status" value="2"/>
</dbReference>
<accession>A0A381SD26</accession>
<reference evidence="3" key="1">
    <citation type="submission" date="2018-05" db="EMBL/GenBank/DDBJ databases">
        <authorList>
            <person name="Lanie J.A."/>
            <person name="Ng W.-L."/>
            <person name="Kazmierczak K.M."/>
            <person name="Andrzejewski T.M."/>
            <person name="Davidsen T.M."/>
            <person name="Wayne K.J."/>
            <person name="Tettelin H."/>
            <person name="Glass J.I."/>
            <person name="Rusch D."/>
            <person name="Podicherti R."/>
            <person name="Tsui H.-C.T."/>
            <person name="Winkler M.E."/>
        </authorList>
    </citation>
    <scope>NUCLEOTIDE SEQUENCE</scope>
</reference>
<evidence type="ECO:0000256" key="1">
    <source>
        <dbReference type="ARBA" id="ARBA00022737"/>
    </source>
</evidence>
<sequence length="276" mass="30844">MTETPILVTTEELDDHLDSAEVRVVDLSKLEHYAFSHIPGAIHLDYVTLLDGNKPAPGRLPPGKQLEQLSSVLGLSNGCRIIACDDEGSGRAARLLWTLHVMGYPSCSVLDGGMTAWRNEQRRLTAEQPLQENTAPRVAMDTSVIATREYILSHLNDDQVSLVDARTPEEYIGTKQLSSRSGHIPGAVNLNWLDTIDTNNHLRLKPRRMLKDILEARQILPAREVITYCQTHHRSAHTWMLLKSLGYPTVRGYPGSWSEWGNDPETPIQTLSEVNP</sequence>
<dbReference type="PANTHER" id="PTHR43855:SF1">
    <property type="entry name" value="THIOSULFATE SULFURTRANSFERASE"/>
    <property type="match status" value="1"/>
</dbReference>
<dbReference type="AlphaFoldDB" id="A0A381SD26"/>
<dbReference type="PROSITE" id="PS00380">
    <property type="entry name" value="RHODANESE_1"/>
    <property type="match status" value="1"/>
</dbReference>
<dbReference type="InterPro" id="IPR036873">
    <property type="entry name" value="Rhodanese-like_dom_sf"/>
</dbReference>
<dbReference type="InterPro" id="IPR001763">
    <property type="entry name" value="Rhodanese-like_dom"/>
</dbReference>